<keyword evidence="5" id="KW-1185">Reference proteome</keyword>
<name>C7PX60_CATAD</name>
<evidence type="ECO:0000256" key="2">
    <source>
        <dbReference type="SAM" id="SignalP"/>
    </source>
</evidence>
<dbReference type="AlphaFoldDB" id="C7PX60"/>
<proteinExistence type="predicted"/>
<dbReference type="HOGENOM" id="CLU_020027_2_1_11"/>
<dbReference type="eggNOG" id="COG1680">
    <property type="taxonomic scope" value="Bacteria"/>
</dbReference>
<keyword evidence="2" id="KW-0732">Signal</keyword>
<dbReference type="InterPro" id="IPR001466">
    <property type="entry name" value="Beta-lactam-related"/>
</dbReference>
<feature type="domain" description="Beta-lactamase-related" evidence="3">
    <location>
        <begin position="60"/>
        <end position="390"/>
    </location>
</feature>
<dbReference type="Pfam" id="PF00144">
    <property type="entry name" value="Beta-lactamase"/>
    <property type="match status" value="1"/>
</dbReference>
<feature type="signal peptide" evidence="2">
    <location>
        <begin position="1"/>
        <end position="24"/>
    </location>
</feature>
<dbReference type="KEGG" id="cai:Caci_0459"/>
<dbReference type="Proteomes" id="UP000000851">
    <property type="component" value="Chromosome"/>
</dbReference>
<feature type="region of interest" description="Disordered" evidence="1">
    <location>
        <begin position="29"/>
        <end position="49"/>
    </location>
</feature>
<evidence type="ECO:0000259" key="3">
    <source>
        <dbReference type="Pfam" id="PF00144"/>
    </source>
</evidence>
<dbReference type="InterPro" id="IPR050491">
    <property type="entry name" value="AmpC-like"/>
</dbReference>
<reference evidence="4 5" key="1">
    <citation type="journal article" date="2009" name="Stand. Genomic Sci.">
        <title>Complete genome sequence of Catenulispora acidiphila type strain (ID 139908).</title>
        <authorList>
            <person name="Copeland A."/>
            <person name="Lapidus A."/>
            <person name="Glavina Del Rio T."/>
            <person name="Nolan M."/>
            <person name="Lucas S."/>
            <person name="Chen F."/>
            <person name="Tice H."/>
            <person name="Cheng J.F."/>
            <person name="Bruce D."/>
            <person name="Goodwin L."/>
            <person name="Pitluck S."/>
            <person name="Mikhailova N."/>
            <person name="Pati A."/>
            <person name="Ivanova N."/>
            <person name="Mavromatis K."/>
            <person name="Chen A."/>
            <person name="Palaniappan K."/>
            <person name="Chain P."/>
            <person name="Land M."/>
            <person name="Hauser L."/>
            <person name="Chang Y.J."/>
            <person name="Jeffries C.D."/>
            <person name="Chertkov O."/>
            <person name="Brettin T."/>
            <person name="Detter J.C."/>
            <person name="Han C."/>
            <person name="Ali Z."/>
            <person name="Tindall B.J."/>
            <person name="Goker M."/>
            <person name="Bristow J."/>
            <person name="Eisen J.A."/>
            <person name="Markowitz V."/>
            <person name="Hugenholtz P."/>
            <person name="Kyrpides N.C."/>
            <person name="Klenk H.P."/>
        </authorList>
    </citation>
    <scope>NUCLEOTIDE SEQUENCE [LARGE SCALE GENOMIC DNA]</scope>
    <source>
        <strain evidence="5">DSM 44928 / JCM 14897 / NBRC 102108 / NRRL B-24433 / ID139908</strain>
    </source>
</reference>
<feature type="chain" id="PRO_5002982573" evidence="2">
    <location>
        <begin position="25"/>
        <end position="415"/>
    </location>
</feature>
<organism evidence="4 5">
    <name type="scientific">Catenulispora acidiphila (strain DSM 44928 / JCM 14897 / NBRC 102108 / NRRL B-24433 / ID139908)</name>
    <dbReference type="NCBI Taxonomy" id="479433"/>
    <lineage>
        <taxon>Bacteria</taxon>
        <taxon>Bacillati</taxon>
        <taxon>Actinomycetota</taxon>
        <taxon>Actinomycetes</taxon>
        <taxon>Catenulisporales</taxon>
        <taxon>Catenulisporaceae</taxon>
        <taxon>Catenulispora</taxon>
    </lineage>
</organism>
<dbReference type="InParanoid" id="C7PX60"/>
<dbReference type="PANTHER" id="PTHR46825:SF7">
    <property type="entry name" value="D-ALANYL-D-ALANINE CARBOXYPEPTIDASE"/>
    <property type="match status" value="1"/>
</dbReference>
<sequence precursor="true">MRTALLCAALLMSAAPLVAVPAHADAGAGARRGPGECAASPAPVSGPAGDRARAVADAVAKVRHDLKLRSVITRVTQDGRDVWTGALGPSMTGVPARTDMRFRAGSVGIAFMGVMLMQLVDEKRVSLADPISRWLPEVPHADQITLGMLGDSTSGIQDYVKNPAFVAELLAHPFKQWTPQELLALANPQTPLYAPGKNFSYSHANYVLLGAALERITHTRLDRLLQQRIYPRFGLHATANSFTPDIPAPALHAFTTARGPFEESSFWNPSWTTAPGAVITMDVCDLARAGQGVGVGTTLTRQGHQTFLNPGTVGLGTPQPYLPGGDCPAAICIPQTAAAHYGLGALVVNGWVFQNPSFTGYAALMAYLPSQHLTIAVSVTTSADTDPDIVNAGKNVAVAISQALVPSNPLTFGPF</sequence>
<dbReference type="STRING" id="479433.Caci_0459"/>
<dbReference type="FunCoup" id="C7PX60">
    <property type="interactions" value="21"/>
</dbReference>
<gene>
    <name evidence="4" type="ordered locus">Caci_0459</name>
</gene>
<dbReference type="InterPro" id="IPR012338">
    <property type="entry name" value="Beta-lactam/transpept-like"/>
</dbReference>
<dbReference type="EMBL" id="CP001700">
    <property type="protein sequence ID" value="ACU69411.1"/>
    <property type="molecule type" value="Genomic_DNA"/>
</dbReference>
<evidence type="ECO:0000256" key="1">
    <source>
        <dbReference type="SAM" id="MobiDB-lite"/>
    </source>
</evidence>
<dbReference type="PANTHER" id="PTHR46825">
    <property type="entry name" value="D-ALANYL-D-ALANINE-CARBOXYPEPTIDASE/ENDOPEPTIDASE AMPH"/>
    <property type="match status" value="1"/>
</dbReference>
<protein>
    <submittedName>
        <fullName evidence="4">Beta-lactamase</fullName>
    </submittedName>
</protein>
<dbReference type="SUPFAM" id="SSF56601">
    <property type="entry name" value="beta-lactamase/transpeptidase-like"/>
    <property type="match status" value="1"/>
</dbReference>
<dbReference type="Gene3D" id="3.40.710.10">
    <property type="entry name" value="DD-peptidase/beta-lactamase superfamily"/>
    <property type="match status" value="1"/>
</dbReference>
<evidence type="ECO:0000313" key="5">
    <source>
        <dbReference type="Proteomes" id="UP000000851"/>
    </source>
</evidence>
<evidence type="ECO:0000313" key="4">
    <source>
        <dbReference type="EMBL" id="ACU69411.1"/>
    </source>
</evidence>
<dbReference type="RefSeq" id="WP_012784706.1">
    <property type="nucleotide sequence ID" value="NC_013131.1"/>
</dbReference>
<accession>C7PX60</accession>